<comment type="caution">
    <text evidence="3">The sequence shown here is derived from an EMBL/GenBank/DDBJ whole genome shotgun (WGS) entry which is preliminary data.</text>
</comment>
<dbReference type="EMBL" id="JAUSVK010000001">
    <property type="protein sequence ID" value="MDQ0395953.1"/>
    <property type="molecule type" value="Genomic_DNA"/>
</dbReference>
<dbReference type="PANTHER" id="PTHR41252:SF1">
    <property type="entry name" value="BLR2505 PROTEIN"/>
    <property type="match status" value="1"/>
</dbReference>
<evidence type="ECO:0000259" key="2">
    <source>
        <dbReference type="Pfam" id="PF12680"/>
    </source>
</evidence>
<evidence type="ECO:0000313" key="4">
    <source>
        <dbReference type="Proteomes" id="UP001237448"/>
    </source>
</evidence>
<protein>
    <submittedName>
        <fullName evidence="3">Ketosteroid isomerase-like protein</fullName>
    </submittedName>
</protein>
<sequence length="150" mass="16484">MSTQENVQTVKDFFAAIGSGDREGLLALVAEDIEWIIPGQDWPLAGTHRGHAGLTDLLRTASEKVETSLMERREFVAQGDRVLVVGFAKGRIKATNRTWEDNWVFAITVRNGKLTSIREYVDTQALVRASKTDTNPTPSPIDTGAAQRAS</sequence>
<proteinExistence type="predicted"/>
<evidence type="ECO:0000313" key="3">
    <source>
        <dbReference type="EMBL" id="MDQ0395953.1"/>
    </source>
</evidence>
<dbReference type="InterPro" id="IPR032710">
    <property type="entry name" value="NTF2-like_dom_sf"/>
</dbReference>
<gene>
    <name evidence="3" type="ORF">J3R73_005745</name>
</gene>
<dbReference type="Proteomes" id="UP001237448">
    <property type="component" value="Unassembled WGS sequence"/>
</dbReference>
<accession>A0ABU0FMW4</accession>
<evidence type="ECO:0000256" key="1">
    <source>
        <dbReference type="SAM" id="MobiDB-lite"/>
    </source>
</evidence>
<dbReference type="Pfam" id="PF12680">
    <property type="entry name" value="SnoaL_2"/>
    <property type="match status" value="1"/>
</dbReference>
<feature type="domain" description="SnoaL-like" evidence="2">
    <location>
        <begin position="10"/>
        <end position="116"/>
    </location>
</feature>
<name>A0ABU0FMW4_9HYPH</name>
<reference evidence="3 4" key="1">
    <citation type="submission" date="2023-07" db="EMBL/GenBank/DDBJ databases">
        <title>Genomic Encyclopedia of Type Strains, Phase IV (KMG-IV): sequencing the most valuable type-strain genomes for metagenomic binning, comparative biology and taxonomic classification.</title>
        <authorList>
            <person name="Goeker M."/>
        </authorList>
    </citation>
    <scope>NUCLEOTIDE SEQUENCE [LARGE SCALE GENOMIC DNA]</scope>
    <source>
        <strain evidence="3 4">DSM 5896</strain>
    </source>
</reference>
<dbReference type="SUPFAM" id="SSF54427">
    <property type="entry name" value="NTF2-like"/>
    <property type="match status" value="1"/>
</dbReference>
<dbReference type="Gene3D" id="3.10.450.50">
    <property type="match status" value="1"/>
</dbReference>
<dbReference type="RefSeq" id="WP_307435447.1">
    <property type="nucleotide sequence ID" value="NZ_JAUSVK010000001.1"/>
</dbReference>
<keyword evidence="4" id="KW-1185">Reference proteome</keyword>
<dbReference type="PANTHER" id="PTHR41252">
    <property type="entry name" value="BLR2505 PROTEIN"/>
    <property type="match status" value="1"/>
</dbReference>
<organism evidence="3 4">
    <name type="scientific">Labrys monachus</name>
    <dbReference type="NCBI Taxonomy" id="217067"/>
    <lineage>
        <taxon>Bacteria</taxon>
        <taxon>Pseudomonadati</taxon>
        <taxon>Pseudomonadota</taxon>
        <taxon>Alphaproteobacteria</taxon>
        <taxon>Hyphomicrobiales</taxon>
        <taxon>Xanthobacteraceae</taxon>
        <taxon>Labrys</taxon>
    </lineage>
</organism>
<dbReference type="InterPro" id="IPR037401">
    <property type="entry name" value="SnoaL-like"/>
</dbReference>
<feature type="region of interest" description="Disordered" evidence="1">
    <location>
        <begin position="129"/>
        <end position="150"/>
    </location>
</feature>